<feature type="transmembrane region" description="Helical" evidence="1">
    <location>
        <begin position="200"/>
        <end position="223"/>
    </location>
</feature>
<dbReference type="EMBL" id="JADBEB010000001">
    <property type="protein sequence ID" value="MBE1485206.1"/>
    <property type="molecule type" value="Genomic_DNA"/>
</dbReference>
<keyword evidence="1" id="KW-0812">Transmembrane</keyword>
<proteinExistence type="predicted"/>
<dbReference type="Proteomes" id="UP000649753">
    <property type="component" value="Unassembled WGS sequence"/>
</dbReference>
<accession>A0A927R4Q7</accession>
<evidence type="ECO:0000313" key="2">
    <source>
        <dbReference type="EMBL" id="MBE1485206.1"/>
    </source>
</evidence>
<feature type="transmembrane region" description="Helical" evidence="1">
    <location>
        <begin position="6"/>
        <end position="26"/>
    </location>
</feature>
<protein>
    <submittedName>
        <fullName evidence="2">Uncharacterized protein</fullName>
    </submittedName>
</protein>
<keyword evidence="1" id="KW-0472">Membrane</keyword>
<evidence type="ECO:0000256" key="1">
    <source>
        <dbReference type="SAM" id="Phobius"/>
    </source>
</evidence>
<keyword evidence="1" id="KW-1133">Transmembrane helix</keyword>
<feature type="transmembrane region" description="Helical" evidence="1">
    <location>
        <begin position="264"/>
        <end position="282"/>
    </location>
</feature>
<evidence type="ECO:0000313" key="3">
    <source>
        <dbReference type="Proteomes" id="UP000649753"/>
    </source>
</evidence>
<dbReference type="AlphaFoldDB" id="A0A927R4Q7"/>
<gene>
    <name evidence="2" type="ORF">H4W31_000844</name>
</gene>
<dbReference type="RefSeq" id="WP_192765437.1">
    <property type="nucleotide sequence ID" value="NZ_JADBEB010000001.1"/>
</dbReference>
<name>A0A927R4Q7_9ACTN</name>
<sequence length="318" mass="35169">MFESDFFGVAGFFLSVIAIPITFIVARRTRLRPEIRYAIDHDVLVEPKAELIDRGLSIRFADQTLRQVSRTYVALWNHRGDTIKGSDILFEDPLRVQLQDLDAVVDVSVVWYSRDQNRLTVRCDPADRSAATIDFDFLDAGDGAVIQIVHEQGSPALAGTIRGCGIRDKGSGDLTESTLSQVKSKSLLKRIARRDGGPSLLPALLMVLLAATTAFIEPILSFFRDPRKLVDSSKYDLTSLKGQDDFAEKVMAGRISSEGPYLDWLMLGFGAMFLAIFILVGYSRARRFVPVSILRHRAEDHRPAAADLPGRARAGGSS</sequence>
<organism evidence="2 3">
    <name type="scientific">Plantactinospora soyae</name>
    <dbReference type="NCBI Taxonomy" id="1544732"/>
    <lineage>
        <taxon>Bacteria</taxon>
        <taxon>Bacillati</taxon>
        <taxon>Actinomycetota</taxon>
        <taxon>Actinomycetes</taxon>
        <taxon>Micromonosporales</taxon>
        <taxon>Micromonosporaceae</taxon>
        <taxon>Plantactinospora</taxon>
    </lineage>
</organism>
<reference evidence="2" key="1">
    <citation type="submission" date="2020-10" db="EMBL/GenBank/DDBJ databases">
        <title>Sequencing the genomes of 1000 actinobacteria strains.</title>
        <authorList>
            <person name="Klenk H.-P."/>
        </authorList>
    </citation>
    <scope>NUCLEOTIDE SEQUENCE</scope>
    <source>
        <strain evidence="2">DSM 46832</strain>
    </source>
</reference>
<keyword evidence="3" id="KW-1185">Reference proteome</keyword>
<comment type="caution">
    <text evidence="2">The sequence shown here is derived from an EMBL/GenBank/DDBJ whole genome shotgun (WGS) entry which is preliminary data.</text>
</comment>